<gene>
    <name evidence="1" type="ORF">Taro_007840</name>
</gene>
<keyword evidence="2" id="KW-1185">Reference proteome</keyword>
<accession>A0A843TW26</accession>
<proteinExistence type="predicted"/>
<dbReference type="AlphaFoldDB" id="A0A843TW26"/>
<evidence type="ECO:0000313" key="2">
    <source>
        <dbReference type="Proteomes" id="UP000652761"/>
    </source>
</evidence>
<reference evidence="1" key="1">
    <citation type="submission" date="2017-07" db="EMBL/GenBank/DDBJ databases">
        <title>Taro Niue Genome Assembly and Annotation.</title>
        <authorList>
            <person name="Atibalentja N."/>
            <person name="Keating K."/>
            <person name="Fields C.J."/>
        </authorList>
    </citation>
    <scope>NUCLEOTIDE SEQUENCE</scope>
    <source>
        <strain evidence="1">Niue_2</strain>
        <tissue evidence="1">Leaf</tissue>
    </source>
</reference>
<comment type="caution">
    <text evidence="1">The sequence shown here is derived from an EMBL/GenBank/DDBJ whole genome shotgun (WGS) entry which is preliminary data.</text>
</comment>
<dbReference type="Proteomes" id="UP000652761">
    <property type="component" value="Unassembled WGS sequence"/>
</dbReference>
<name>A0A843TW26_COLES</name>
<sequence>MANSQTSLFNSQEAVNQISKTRLSFAHLVDDLESMKNLSAHIDSEMSALKKELKNINKHGPGSSSFSVQPSSVDLSAIEDTMSDNSQRLEEIGQTFLAKVVSTHLLLVSTQCFKAKAECCRNGEVDTLWKLCDLKSLLDTWHSRDLVDRPSIVCPRPPRVLLDILVINTLLIGHPTAREQESLQEPSRNPFWRQRELSYLVLLPLCFFNPIPTSPSTRSDN</sequence>
<evidence type="ECO:0000313" key="1">
    <source>
        <dbReference type="EMBL" id="MQL75471.1"/>
    </source>
</evidence>
<protein>
    <submittedName>
        <fullName evidence="1">Uncharacterized protein</fullName>
    </submittedName>
</protein>
<organism evidence="1 2">
    <name type="scientific">Colocasia esculenta</name>
    <name type="common">Wild taro</name>
    <name type="synonym">Arum esculentum</name>
    <dbReference type="NCBI Taxonomy" id="4460"/>
    <lineage>
        <taxon>Eukaryota</taxon>
        <taxon>Viridiplantae</taxon>
        <taxon>Streptophyta</taxon>
        <taxon>Embryophyta</taxon>
        <taxon>Tracheophyta</taxon>
        <taxon>Spermatophyta</taxon>
        <taxon>Magnoliopsida</taxon>
        <taxon>Liliopsida</taxon>
        <taxon>Araceae</taxon>
        <taxon>Aroideae</taxon>
        <taxon>Colocasieae</taxon>
        <taxon>Colocasia</taxon>
    </lineage>
</organism>
<dbReference type="EMBL" id="NMUH01000252">
    <property type="protein sequence ID" value="MQL75471.1"/>
    <property type="molecule type" value="Genomic_DNA"/>
</dbReference>